<gene>
    <name evidence="3" type="ORF">YZ36_04950</name>
    <name evidence="4" type="ORF">YZ36_08395</name>
</gene>
<feature type="transmembrane region" description="Helical" evidence="1">
    <location>
        <begin position="201"/>
        <end position="218"/>
    </location>
</feature>
<reference evidence="4 5" key="1">
    <citation type="submission" date="2018-05" db="EMBL/GenBank/DDBJ databases">
        <authorList>
            <consortium name="PulseNet: The National Subtyping Network for Foodborne Disease Surveillance"/>
            <person name="Tarr C.L."/>
            <person name="Trees E."/>
            <person name="Katz L.S."/>
            <person name="Carleton-Romer H.A."/>
            <person name="Stroika S."/>
            <person name="Kucerova Z."/>
            <person name="Roache K.F."/>
            <person name="Sabol A.L."/>
            <person name="Besser J."/>
            <person name="Gerner-Smidt P."/>
        </authorList>
    </citation>
    <scope>NUCLEOTIDE SEQUENCE [LARGE SCALE GENOMIC DNA]</scope>
    <source>
        <strain evidence="4 5">20110455</strain>
    </source>
</reference>
<keyword evidence="4" id="KW-0482">Metalloprotease</keyword>
<dbReference type="GO" id="GO:0008237">
    <property type="term" value="F:metallopeptidase activity"/>
    <property type="evidence" value="ECO:0007669"/>
    <property type="project" value="UniProtKB-KW"/>
</dbReference>
<evidence type="ECO:0000256" key="1">
    <source>
        <dbReference type="SAM" id="Phobius"/>
    </source>
</evidence>
<proteinExistence type="predicted"/>
<evidence type="ECO:0000313" key="5">
    <source>
        <dbReference type="Proteomes" id="UP000405656"/>
    </source>
</evidence>
<dbReference type="EMBL" id="AACCWZ010000006">
    <property type="protein sequence ID" value="EAK0451328.1"/>
    <property type="molecule type" value="Genomic_DNA"/>
</dbReference>
<keyword evidence="4" id="KW-0645">Protease</keyword>
<dbReference type="OMA" id="IYGLAWM"/>
<keyword evidence="1" id="KW-1133">Transmembrane helix</keyword>
<evidence type="ECO:0000259" key="2">
    <source>
        <dbReference type="Pfam" id="PF02517"/>
    </source>
</evidence>
<protein>
    <submittedName>
        <fullName evidence="4">CPBP family intramembrane metalloprotease</fullName>
    </submittedName>
</protein>
<sequence length="273" mass="31438">MVALSTHLFLAISLVLLSLDKAKISYLFLLFSLLLGYMFNIINATFIMINVLVFIIAILYQYKKFFILEVALFIYALALFLHFIPGVNNIKVLDQVYASTNSAPFNLYFSIDKPLGIFILFLLFPILFKNTNYTRASVLKWGLLFLSPILLLCVPWYLDVIKLEISLPSWILYFLFSNLLLVALVEEAFFRGYLQQRLTQFIHPNLALLIASIAFGLVHYKSGVLMIVFASIAGLIYGLAYKYSKSLWSSVLFHYGLNLIHLVFFTYPFYLKH</sequence>
<keyword evidence="1" id="KW-0812">Transmembrane</keyword>
<feature type="transmembrane region" description="Helical" evidence="1">
    <location>
        <begin position="105"/>
        <end position="126"/>
    </location>
</feature>
<feature type="transmembrane region" description="Helical" evidence="1">
    <location>
        <begin position="38"/>
        <end position="59"/>
    </location>
</feature>
<evidence type="ECO:0000313" key="3">
    <source>
        <dbReference type="EMBL" id="EAK0451328.1"/>
    </source>
</evidence>
<feature type="transmembrane region" description="Helical" evidence="1">
    <location>
        <begin position="170"/>
        <end position="189"/>
    </location>
</feature>
<dbReference type="InterPro" id="IPR003675">
    <property type="entry name" value="Rce1/LyrA-like_dom"/>
</dbReference>
<feature type="domain" description="CAAX prenyl protease 2/Lysostaphin resistance protein A-like" evidence="2">
    <location>
        <begin position="169"/>
        <end position="260"/>
    </location>
</feature>
<feature type="transmembrane region" description="Helical" evidence="1">
    <location>
        <begin position="138"/>
        <end position="158"/>
    </location>
</feature>
<dbReference type="GO" id="GO:0006508">
    <property type="term" value="P:proteolysis"/>
    <property type="evidence" value="ECO:0007669"/>
    <property type="project" value="UniProtKB-KW"/>
</dbReference>
<keyword evidence="1" id="KW-0472">Membrane</keyword>
<dbReference type="AlphaFoldDB" id="A0A5L8LUB1"/>
<name>A0A5L8LUB1_CAMLA</name>
<feature type="transmembrane region" description="Helical" evidence="1">
    <location>
        <begin position="224"/>
        <end position="240"/>
    </location>
</feature>
<dbReference type="Proteomes" id="UP000405656">
    <property type="component" value="Unassembled WGS sequence"/>
</dbReference>
<keyword evidence="4" id="KW-0378">Hydrolase</keyword>
<dbReference type="EMBL" id="AACCWZ010000041">
    <property type="protein sequence ID" value="EAK0451973.1"/>
    <property type="molecule type" value="Genomic_DNA"/>
</dbReference>
<dbReference type="Pfam" id="PF02517">
    <property type="entry name" value="Rce1-like"/>
    <property type="match status" value="1"/>
</dbReference>
<organism evidence="4 5">
    <name type="scientific">Campylobacter lari</name>
    <dbReference type="NCBI Taxonomy" id="201"/>
    <lineage>
        <taxon>Bacteria</taxon>
        <taxon>Pseudomonadati</taxon>
        <taxon>Campylobacterota</taxon>
        <taxon>Epsilonproteobacteria</taxon>
        <taxon>Campylobacterales</taxon>
        <taxon>Campylobacteraceae</taxon>
        <taxon>Campylobacter</taxon>
    </lineage>
</organism>
<dbReference type="RefSeq" id="WP_012662082.1">
    <property type="nucleotide sequence ID" value="NZ_CBCUZC010000046.1"/>
</dbReference>
<evidence type="ECO:0000313" key="4">
    <source>
        <dbReference type="EMBL" id="EAK0451973.1"/>
    </source>
</evidence>
<accession>A0A5L8LUB1</accession>
<feature type="transmembrane region" description="Helical" evidence="1">
    <location>
        <begin position="252"/>
        <end position="270"/>
    </location>
</feature>
<dbReference type="GO" id="GO:0080120">
    <property type="term" value="P:CAAX-box protein maturation"/>
    <property type="evidence" value="ECO:0007669"/>
    <property type="project" value="UniProtKB-ARBA"/>
</dbReference>
<feature type="transmembrane region" description="Helical" evidence="1">
    <location>
        <begin position="66"/>
        <end position="85"/>
    </location>
</feature>
<dbReference type="GO" id="GO:0004175">
    <property type="term" value="F:endopeptidase activity"/>
    <property type="evidence" value="ECO:0007669"/>
    <property type="project" value="UniProtKB-ARBA"/>
</dbReference>
<dbReference type="GeneID" id="66288085"/>
<comment type="caution">
    <text evidence="4">The sequence shown here is derived from an EMBL/GenBank/DDBJ whole genome shotgun (WGS) entry which is preliminary data.</text>
</comment>